<keyword evidence="4" id="KW-0472">Membrane</keyword>
<dbReference type="Proteomes" id="UP000188543">
    <property type="component" value="Unassembled WGS sequence"/>
</dbReference>
<dbReference type="PROSITE" id="PS00409">
    <property type="entry name" value="PROKAR_NTER_METHYL"/>
    <property type="match status" value="1"/>
</dbReference>
<evidence type="ECO:0000256" key="2">
    <source>
        <dbReference type="ARBA" id="ARBA00022481"/>
    </source>
</evidence>
<keyword evidence="2" id="KW-0488">Methylation</keyword>
<dbReference type="Gene3D" id="3.30.700.10">
    <property type="entry name" value="Glycoprotein, Type 4 Pilin"/>
    <property type="match status" value="1"/>
</dbReference>
<dbReference type="InterPro" id="IPR001082">
    <property type="entry name" value="Pilin"/>
</dbReference>
<proteinExistence type="inferred from homology"/>
<gene>
    <name evidence="5" type="ORF">A8E72_33950</name>
</gene>
<dbReference type="InterPro" id="IPR045584">
    <property type="entry name" value="Pilin-like"/>
</dbReference>
<evidence type="ECO:0008006" key="7">
    <source>
        <dbReference type="Google" id="ProtNLM"/>
    </source>
</evidence>
<comment type="similarity">
    <text evidence="1 3">Belongs to the N-Me-Phe pilin family.</text>
</comment>
<organism evidence="5 6">
    <name type="scientific">Burkholderia cenocepacia</name>
    <dbReference type="NCBI Taxonomy" id="95486"/>
    <lineage>
        <taxon>Bacteria</taxon>
        <taxon>Pseudomonadati</taxon>
        <taxon>Pseudomonadota</taxon>
        <taxon>Betaproteobacteria</taxon>
        <taxon>Burkholderiales</taxon>
        <taxon>Burkholderiaceae</taxon>
        <taxon>Burkholderia</taxon>
        <taxon>Burkholderia cepacia complex</taxon>
    </lineage>
</organism>
<feature type="transmembrane region" description="Helical" evidence="4">
    <location>
        <begin position="12"/>
        <end position="37"/>
    </location>
</feature>
<dbReference type="GO" id="GO:0009289">
    <property type="term" value="C:pilus"/>
    <property type="evidence" value="ECO:0007669"/>
    <property type="project" value="InterPro"/>
</dbReference>
<sequence length="156" mass="16732">MKIIRIKKNVQRGFTLIELMITVAIVGILAAIALPAYQDYTIRAQVSEGLTISGGLQSDIQEYYAENGVLPSNGTVLPTTMPVGKYTKVNNVQNGLIVISFTPGANTNLRISSIGLEAVPDASGVIHWKCGAYNIPSKWLPTSCHDTPDLNGYTGP</sequence>
<evidence type="ECO:0000256" key="1">
    <source>
        <dbReference type="ARBA" id="ARBA00005233"/>
    </source>
</evidence>
<dbReference type="EMBL" id="MUTJ01000100">
    <property type="protein sequence ID" value="ONU76317.1"/>
    <property type="molecule type" value="Genomic_DNA"/>
</dbReference>
<keyword evidence="4" id="KW-1133">Transmembrane helix</keyword>
<evidence type="ECO:0000313" key="5">
    <source>
        <dbReference type="EMBL" id="ONU76317.1"/>
    </source>
</evidence>
<accession>A0A1V2VUA8</accession>
<evidence type="ECO:0000313" key="6">
    <source>
        <dbReference type="Proteomes" id="UP000188543"/>
    </source>
</evidence>
<dbReference type="PANTHER" id="PTHR30093:SF34">
    <property type="entry name" value="PREPILIN PEPTIDASE-DEPENDENT PROTEIN D"/>
    <property type="match status" value="1"/>
</dbReference>
<dbReference type="InterPro" id="IPR012902">
    <property type="entry name" value="N_methyl_site"/>
</dbReference>
<dbReference type="SUPFAM" id="SSF54523">
    <property type="entry name" value="Pili subunits"/>
    <property type="match status" value="1"/>
</dbReference>
<reference evidence="5 6" key="1">
    <citation type="submission" date="2016-08" db="EMBL/GenBank/DDBJ databases">
        <authorList>
            <person name="Seilhamer J.J."/>
        </authorList>
    </citation>
    <scope>NUCLEOTIDE SEQUENCE [LARGE SCALE GENOMIC DNA]</scope>
    <source>
        <strain evidence="5 6">VC14762</strain>
    </source>
</reference>
<dbReference type="Pfam" id="PF07963">
    <property type="entry name" value="N_methyl"/>
    <property type="match status" value="1"/>
</dbReference>
<name>A0A1V2VUA8_9BURK</name>
<dbReference type="AlphaFoldDB" id="A0A1V2VUA8"/>
<protein>
    <recommendedName>
        <fullName evidence="7">Pilin</fullName>
    </recommendedName>
</protein>
<dbReference type="Pfam" id="PF00114">
    <property type="entry name" value="Pilin"/>
    <property type="match status" value="1"/>
</dbReference>
<dbReference type="PANTHER" id="PTHR30093">
    <property type="entry name" value="GENERAL SECRETION PATHWAY PROTEIN G"/>
    <property type="match status" value="1"/>
</dbReference>
<comment type="caution">
    <text evidence="5">The sequence shown here is derived from an EMBL/GenBank/DDBJ whole genome shotgun (WGS) entry which is preliminary data.</text>
</comment>
<dbReference type="GO" id="GO:0007155">
    <property type="term" value="P:cell adhesion"/>
    <property type="evidence" value="ECO:0007669"/>
    <property type="project" value="InterPro"/>
</dbReference>
<keyword evidence="4" id="KW-0812">Transmembrane</keyword>
<dbReference type="NCBIfam" id="TIGR02532">
    <property type="entry name" value="IV_pilin_GFxxxE"/>
    <property type="match status" value="1"/>
</dbReference>
<evidence type="ECO:0000256" key="3">
    <source>
        <dbReference type="RuleBase" id="RU000389"/>
    </source>
</evidence>
<dbReference type="RefSeq" id="WP_077176822.1">
    <property type="nucleotide sequence ID" value="NZ_MUTB01000172.1"/>
</dbReference>
<evidence type="ECO:0000256" key="4">
    <source>
        <dbReference type="SAM" id="Phobius"/>
    </source>
</evidence>
<keyword evidence="3" id="KW-0281">Fimbrium</keyword>